<dbReference type="EMBL" id="KY661389">
    <property type="protein sequence ID" value="ARJ31992.1"/>
    <property type="molecule type" value="mRNA"/>
</dbReference>
<dbReference type="InterPro" id="IPR049063">
    <property type="entry name" value="T6PP_C"/>
</dbReference>
<dbReference type="Gene3D" id="3.40.50.1000">
    <property type="entry name" value="HAD superfamily/HAD-like"/>
    <property type="match status" value="1"/>
</dbReference>
<evidence type="ECO:0000259" key="1">
    <source>
        <dbReference type="Pfam" id="PF18572"/>
    </source>
</evidence>
<organism evidence="3">
    <name type="scientific">Aphelenchoides besseyi</name>
    <dbReference type="NCBI Taxonomy" id="269767"/>
    <lineage>
        <taxon>Eukaryota</taxon>
        <taxon>Metazoa</taxon>
        <taxon>Ecdysozoa</taxon>
        <taxon>Nematoda</taxon>
        <taxon>Chromadorea</taxon>
        <taxon>Rhabditida</taxon>
        <taxon>Tylenchina</taxon>
        <taxon>Tylenchomorpha</taxon>
        <taxon>Aphelenchoidea</taxon>
        <taxon>Aphelenchoididae</taxon>
        <taxon>Aphelenchoides</taxon>
    </lineage>
</organism>
<dbReference type="AlphaFoldDB" id="A0A1W6ALG4"/>
<reference evidence="3" key="1">
    <citation type="submission" date="2017-02" db="EMBL/GenBank/DDBJ databases">
        <title>Trehalose metabolism genes of Aphelenchoides besseyi (Nematoda: Aphelenchoididae) in hypertonic osmotic pressure survival.</title>
        <authorList>
            <person name="Wang F."/>
            <person name="Li D."/>
            <person name="Chen Q."/>
        </authorList>
    </citation>
    <scope>NUCLEOTIDE SEQUENCE</scope>
</reference>
<dbReference type="Gene3D" id="1.20.58.1800">
    <property type="match status" value="1"/>
</dbReference>
<feature type="domain" description="Trehalose-6-phosphate phosphatase C-terminal" evidence="2">
    <location>
        <begin position="197"/>
        <end position="479"/>
    </location>
</feature>
<name>A0A1W6ALG4_9BILA</name>
<dbReference type="Pfam" id="PF18572">
    <property type="entry name" value="T6PP_N"/>
    <property type="match status" value="1"/>
</dbReference>
<feature type="domain" description="Trehalose-6-phosphate phosphatase helical bundle" evidence="1">
    <location>
        <begin position="54"/>
        <end position="144"/>
    </location>
</feature>
<protein>
    <submittedName>
        <fullName evidence="3">Putative trehalose-6-phosphate synthase 2</fullName>
    </submittedName>
</protein>
<proteinExistence type="evidence at transcript level"/>
<evidence type="ECO:0000259" key="2">
    <source>
        <dbReference type="Pfam" id="PF21141"/>
    </source>
</evidence>
<sequence length="507" mass="56615">MTVGSVATATTTTTSYELNGHYGGETQSTGRERDFDFPVARFSSLLDMTFHSNSVDEFKDLMYKMQAVRRHIVSSLLSSQTVKSDWIQLLKHTFNILNDDNTKDYQREMTTSSGEKFSVNIKDEIVGLEKDLKFLEELEHVQEQHIFTALEHVPLSEVLQPYHPISTEAFQKERDQCVEFLRNFVRSAIDEGRKPVMITDWDGTMKDYCSQYATNLQPIYSAVGMAKFAENFTRLTAVLTAGPLGSPNGTEDNTTESIGAVGPGILHLTALPIDGPVVFSGSWGREWWLRGQRVVHDDGISTEGIDALDRVNHEMRTLLSLGEYSQFGLVGSGVQRKVDRLTLGVQTVCKHVHPELSNRYQDEVKERMLRVDPNKEILHFDPSTELEVEIVVHNDGTIWNKANGVDRLIRTVGDTLEPPGRVLICGDTSSDLPMVQHAVEANPGGTMAMFVGIKPELHERVKQMVNNPKNCCFISCPDVFHAAVAQLLRDPKVGLGIVPSTQPSEPE</sequence>
<accession>A0A1W6ALG4</accession>
<dbReference type="InterPro" id="IPR023214">
    <property type="entry name" value="HAD_sf"/>
</dbReference>
<dbReference type="InterPro" id="IPR041064">
    <property type="entry name" value="T6PP_helical"/>
</dbReference>
<dbReference type="Gene3D" id="3.30.70.3080">
    <property type="match status" value="1"/>
</dbReference>
<dbReference type="Pfam" id="PF21141">
    <property type="entry name" value="T6PP_C"/>
    <property type="match status" value="1"/>
</dbReference>
<evidence type="ECO:0000313" key="3">
    <source>
        <dbReference type="EMBL" id="ARJ31992.1"/>
    </source>
</evidence>